<dbReference type="SUPFAM" id="SSF56053">
    <property type="entry name" value="Ribosomal protein L6"/>
    <property type="match status" value="2"/>
</dbReference>
<dbReference type="AlphaFoldDB" id="A0A7H9CKA2"/>
<evidence type="ECO:0000313" key="9">
    <source>
        <dbReference type="Proteomes" id="UP000509414"/>
    </source>
</evidence>
<evidence type="ECO:0000313" key="8">
    <source>
        <dbReference type="EMBL" id="QLI04664.1"/>
    </source>
</evidence>
<dbReference type="InterPro" id="IPR019906">
    <property type="entry name" value="Ribosomal_uL6_bac-type"/>
</dbReference>
<dbReference type="InterPro" id="IPR036789">
    <property type="entry name" value="Ribosomal_uL6-like_a/b-dom_sf"/>
</dbReference>
<keyword evidence="4 6" id="KW-0694">RNA-binding</keyword>
<evidence type="ECO:0000256" key="4">
    <source>
        <dbReference type="HAMAP-Rule" id="MF_01365"/>
    </source>
</evidence>
<dbReference type="NCBIfam" id="TIGR03654">
    <property type="entry name" value="L6_bact"/>
    <property type="match status" value="1"/>
</dbReference>
<keyword evidence="9" id="KW-1185">Reference proteome</keyword>
<protein>
    <recommendedName>
        <fullName evidence="4">Large ribosomal subunit protein uL6</fullName>
    </recommendedName>
</protein>
<dbReference type="HAMAP" id="MF_01365_B">
    <property type="entry name" value="Ribosomal_uL6_B"/>
    <property type="match status" value="1"/>
</dbReference>
<dbReference type="GO" id="GO:0003735">
    <property type="term" value="F:structural constituent of ribosome"/>
    <property type="evidence" value="ECO:0007669"/>
    <property type="project" value="UniProtKB-UniRule"/>
</dbReference>
<comment type="subunit">
    <text evidence="4">Part of the 50S ribosomal subunit.</text>
</comment>
<proteinExistence type="inferred from homology"/>
<dbReference type="RefSeq" id="WP_178695749.1">
    <property type="nucleotide sequence ID" value="NZ_CP049075.1"/>
</dbReference>
<dbReference type="PANTHER" id="PTHR11655:SF14">
    <property type="entry name" value="LARGE RIBOSOMAL SUBUNIT PROTEIN UL6M"/>
    <property type="match status" value="1"/>
</dbReference>
<evidence type="ECO:0000259" key="7">
    <source>
        <dbReference type="Pfam" id="PF00347"/>
    </source>
</evidence>
<accession>A0A7H9CKA2</accession>
<comment type="similarity">
    <text evidence="1 4 5">Belongs to the universal ribosomal protein uL6 family.</text>
</comment>
<name>A0A7H9CKA2_9BACT</name>
<dbReference type="EMBL" id="CP049075">
    <property type="protein sequence ID" value="QLI04664.1"/>
    <property type="molecule type" value="Genomic_DNA"/>
</dbReference>
<gene>
    <name evidence="4 8" type="primary">rplF</name>
    <name evidence="8" type="ORF">CINF_0111</name>
</gene>
<sequence>MSRIGKKPIAIPNGVDVSVNGSVLTFKKGNKQKELDTKGNVNVSIENGNIVFSAKGDDRQSRAYWGTYRALANNVIIGINEGFTRVLEINGVGYKAAVKGKIVELNLGFSHPINYELPAGIEASIEKNQLTLKGDDKQLIGQVAAHIREFRPPEPYKGKGVKYLEEHIVRKAGKTSKK</sequence>
<dbReference type="PRINTS" id="PR00059">
    <property type="entry name" value="RIBOSOMALL6"/>
</dbReference>
<dbReference type="Pfam" id="PF00347">
    <property type="entry name" value="Ribosomal_L6"/>
    <property type="match status" value="2"/>
</dbReference>
<dbReference type="FunFam" id="3.90.930.12:FF:000001">
    <property type="entry name" value="50S ribosomal protein L6"/>
    <property type="match status" value="1"/>
</dbReference>
<dbReference type="KEGG" id="cinf:CINF_0111"/>
<dbReference type="GO" id="GO:0019843">
    <property type="term" value="F:rRNA binding"/>
    <property type="evidence" value="ECO:0007669"/>
    <property type="project" value="UniProtKB-UniRule"/>
</dbReference>
<dbReference type="PIRSF" id="PIRSF002162">
    <property type="entry name" value="Ribosomal_L6"/>
    <property type="match status" value="1"/>
</dbReference>
<dbReference type="Gene3D" id="3.90.930.12">
    <property type="entry name" value="Ribosomal protein L6, alpha-beta domain"/>
    <property type="match status" value="2"/>
</dbReference>
<comment type="function">
    <text evidence="4 6">This protein binds to the 23S rRNA, and is important in its secondary structure. It is located near the subunit interface in the base of the L7/L12 stalk, and near the tRNA binding site of the peptidyltransferase center.</text>
</comment>
<evidence type="ECO:0000256" key="6">
    <source>
        <dbReference type="RuleBase" id="RU003870"/>
    </source>
</evidence>
<evidence type="ECO:0000256" key="1">
    <source>
        <dbReference type="ARBA" id="ARBA00009356"/>
    </source>
</evidence>
<keyword evidence="4 6" id="KW-0699">rRNA-binding</keyword>
<feature type="domain" description="Large ribosomal subunit protein uL6 alpha-beta" evidence="7">
    <location>
        <begin position="91"/>
        <end position="163"/>
    </location>
</feature>
<dbReference type="Proteomes" id="UP000509414">
    <property type="component" value="Chromosome"/>
</dbReference>
<dbReference type="InterPro" id="IPR000702">
    <property type="entry name" value="Ribosomal_uL6-like"/>
</dbReference>
<evidence type="ECO:0000256" key="3">
    <source>
        <dbReference type="ARBA" id="ARBA00023274"/>
    </source>
</evidence>
<keyword evidence="3 4" id="KW-0687">Ribonucleoprotein</keyword>
<evidence type="ECO:0000256" key="2">
    <source>
        <dbReference type="ARBA" id="ARBA00022980"/>
    </source>
</evidence>
<dbReference type="PANTHER" id="PTHR11655">
    <property type="entry name" value="60S/50S RIBOSOMAL PROTEIN L6/L9"/>
    <property type="match status" value="1"/>
</dbReference>
<evidence type="ECO:0000256" key="5">
    <source>
        <dbReference type="RuleBase" id="RU003869"/>
    </source>
</evidence>
<organism evidence="8 9">
    <name type="scientific">Candidatus Campylobacter infans</name>
    <dbReference type="NCBI Taxonomy" id="2561898"/>
    <lineage>
        <taxon>Bacteria</taxon>
        <taxon>Pseudomonadati</taxon>
        <taxon>Campylobacterota</taxon>
        <taxon>Epsilonproteobacteria</taxon>
        <taxon>Campylobacterales</taxon>
        <taxon>Campylobacteraceae</taxon>
        <taxon>Campylobacter</taxon>
    </lineage>
</organism>
<dbReference type="InterPro" id="IPR020040">
    <property type="entry name" value="Ribosomal_uL6_a/b-dom"/>
</dbReference>
<dbReference type="InterPro" id="IPR002358">
    <property type="entry name" value="Ribosomal_uL6_CS"/>
</dbReference>
<dbReference type="GO" id="GO:0022625">
    <property type="term" value="C:cytosolic large ribosomal subunit"/>
    <property type="evidence" value="ECO:0007669"/>
    <property type="project" value="UniProtKB-UniRule"/>
</dbReference>
<dbReference type="PROSITE" id="PS00525">
    <property type="entry name" value="RIBOSOMAL_L6_1"/>
    <property type="match status" value="1"/>
</dbReference>
<feature type="domain" description="Large ribosomal subunit protein uL6 alpha-beta" evidence="7">
    <location>
        <begin position="11"/>
        <end position="82"/>
    </location>
</feature>
<reference evidence="8 9" key="1">
    <citation type="submission" date="2020-02" db="EMBL/GenBank/DDBJ databases">
        <title>Complete genome sequence of the novel Campylobacter species Candidatus Campylobacter infans.</title>
        <authorList>
            <person name="Duim B."/>
            <person name="Zomer A."/>
            <person name="van der Graaf L."/>
            <person name="Wagenaar J."/>
        </authorList>
    </citation>
    <scope>NUCLEOTIDE SEQUENCE [LARGE SCALE GENOMIC DNA]</scope>
    <source>
        <strain evidence="8 9">19S00001</strain>
    </source>
</reference>
<keyword evidence="2 4" id="KW-0689">Ribosomal protein</keyword>
<dbReference type="GO" id="GO:0002181">
    <property type="term" value="P:cytoplasmic translation"/>
    <property type="evidence" value="ECO:0007669"/>
    <property type="project" value="TreeGrafter"/>
</dbReference>